<dbReference type="RefSeq" id="WP_110841655.1">
    <property type="nucleotide sequence ID" value="NZ_QJVJ01000008.1"/>
</dbReference>
<evidence type="ECO:0000313" key="2">
    <source>
        <dbReference type="Proteomes" id="UP000247476"/>
    </source>
</evidence>
<evidence type="ECO:0000313" key="1">
    <source>
        <dbReference type="EMBL" id="PYI53107.1"/>
    </source>
</evidence>
<gene>
    <name evidence="1" type="ORF">DLM86_19150</name>
</gene>
<keyword evidence="2" id="KW-1185">Reference proteome</keyword>
<sequence length="132" mass="15333">MEKKWFTPEEANALLPTIRQELHALQAIKQQFEERYVHLKQLKELAGKRRTDDDPFFALECELEFMQIEARTIVQSIHRKGAQLKDLDMGLIDFPSILNGEEVLLCWKLGEESITHWHGMNDGFGGRKPLAE</sequence>
<dbReference type="Pfam" id="PF09969">
    <property type="entry name" value="DUF2203"/>
    <property type="match status" value="1"/>
</dbReference>
<name>A0A2V5KPI2_9BACL</name>
<reference evidence="1 2" key="1">
    <citation type="submission" date="2018-05" db="EMBL/GenBank/DDBJ databases">
        <title>Paenibacillus flagellatus sp. nov., isolated from selenium mineral soil.</title>
        <authorList>
            <person name="Dai X."/>
        </authorList>
    </citation>
    <scope>NUCLEOTIDE SEQUENCE [LARGE SCALE GENOMIC DNA]</scope>
    <source>
        <strain evidence="1 2">DXL2</strain>
    </source>
</reference>
<protein>
    <submittedName>
        <fullName evidence="1">DUF2203 domain-containing protein</fullName>
    </submittedName>
</protein>
<dbReference type="PIRSF" id="PIRSF016498">
    <property type="entry name" value="UCP016498"/>
    <property type="match status" value="1"/>
</dbReference>
<dbReference type="OrthoDB" id="9802910at2"/>
<dbReference type="EMBL" id="QJVJ01000008">
    <property type="protein sequence ID" value="PYI53107.1"/>
    <property type="molecule type" value="Genomic_DNA"/>
</dbReference>
<organism evidence="1 2">
    <name type="scientific">Paenibacillus flagellatus</name>
    <dbReference type="NCBI Taxonomy" id="2211139"/>
    <lineage>
        <taxon>Bacteria</taxon>
        <taxon>Bacillati</taxon>
        <taxon>Bacillota</taxon>
        <taxon>Bacilli</taxon>
        <taxon>Bacillales</taxon>
        <taxon>Paenibacillaceae</taxon>
        <taxon>Paenibacillus</taxon>
    </lineage>
</organism>
<proteinExistence type="predicted"/>
<dbReference type="Proteomes" id="UP000247476">
    <property type="component" value="Unassembled WGS sequence"/>
</dbReference>
<comment type="caution">
    <text evidence="1">The sequence shown here is derived from an EMBL/GenBank/DDBJ whole genome shotgun (WGS) entry which is preliminary data.</text>
</comment>
<dbReference type="InterPro" id="IPR018699">
    <property type="entry name" value="DUF2203"/>
</dbReference>
<dbReference type="AlphaFoldDB" id="A0A2V5KPI2"/>
<accession>A0A2V5KPI2</accession>